<dbReference type="PROSITE" id="PS51292">
    <property type="entry name" value="ZF_RING_CH"/>
    <property type="match status" value="1"/>
</dbReference>
<evidence type="ECO:0000256" key="9">
    <source>
        <dbReference type="ARBA" id="ARBA00023136"/>
    </source>
</evidence>
<dbReference type="AlphaFoldDB" id="A0A7R9E9R8"/>
<reference evidence="12" key="1">
    <citation type="submission" date="2020-11" db="EMBL/GenBank/DDBJ databases">
        <authorList>
            <person name="Tran Van P."/>
        </authorList>
    </citation>
    <scope>NUCLEOTIDE SEQUENCE</scope>
</reference>
<keyword evidence="6" id="KW-0833">Ubl conjugation pathway</keyword>
<keyword evidence="9 10" id="KW-0472">Membrane</keyword>
<keyword evidence="8 10" id="KW-1133">Transmembrane helix</keyword>
<organism evidence="12">
    <name type="scientific">Timema monikensis</name>
    <dbReference type="NCBI Taxonomy" id="170555"/>
    <lineage>
        <taxon>Eukaryota</taxon>
        <taxon>Metazoa</taxon>
        <taxon>Ecdysozoa</taxon>
        <taxon>Arthropoda</taxon>
        <taxon>Hexapoda</taxon>
        <taxon>Insecta</taxon>
        <taxon>Pterygota</taxon>
        <taxon>Neoptera</taxon>
        <taxon>Polyneoptera</taxon>
        <taxon>Phasmatodea</taxon>
        <taxon>Timematodea</taxon>
        <taxon>Timematoidea</taxon>
        <taxon>Timematidae</taxon>
        <taxon>Timema</taxon>
    </lineage>
</organism>
<evidence type="ECO:0000256" key="1">
    <source>
        <dbReference type="ARBA" id="ARBA00004141"/>
    </source>
</evidence>
<name>A0A7R9E9R8_9NEOP</name>
<dbReference type="GO" id="GO:0016020">
    <property type="term" value="C:membrane"/>
    <property type="evidence" value="ECO:0007669"/>
    <property type="project" value="UniProtKB-SubCell"/>
</dbReference>
<evidence type="ECO:0000256" key="10">
    <source>
        <dbReference type="SAM" id="Phobius"/>
    </source>
</evidence>
<keyword evidence="2" id="KW-0808">Transferase</keyword>
<feature type="domain" description="RING-CH-type" evidence="11">
    <location>
        <begin position="108"/>
        <end position="169"/>
    </location>
</feature>
<protein>
    <recommendedName>
        <fullName evidence="11">RING-CH-type domain-containing protein</fullName>
    </recommendedName>
</protein>
<evidence type="ECO:0000256" key="4">
    <source>
        <dbReference type="ARBA" id="ARBA00022723"/>
    </source>
</evidence>
<dbReference type="SMART" id="SM00744">
    <property type="entry name" value="RINGv"/>
    <property type="match status" value="1"/>
</dbReference>
<dbReference type="InterPro" id="IPR011016">
    <property type="entry name" value="Znf_RING-CH"/>
</dbReference>
<evidence type="ECO:0000256" key="8">
    <source>
        <dbReference type="ARBA" id="ARBA00022989"/>
    </source>
</evidence>
<gene>
    <name evidence="12" type="ORF">TMSB3V08_LOCUS6844</name>
</gene>
<dbReference type="Pfam" id="PF12906">
    <property type="entry name" value="RINGv"/>
    <property type="match status" value="1"/>
</dbReference>
<keyword evidence="7" id="KW-0862">Zinc</keyword>
<evidence type="ECO:0000256" key="3">
    <source>
        <dbReference type="ARBA" id="ARBA00022692"/>
    </source>
</evidence>
<dbReference type="CDD" id="cd16495">
    <property type="entry name" value="RING_CH-C4HC3_MARCH"/>
    <property type="match status" value="1"/>
</dbReference>
<dbReference type="GO" id="GO:0008270">
    <property type="term" value="F:zinc ion binding"/>
    <property type="evidence" value="ECO:0007669"/>
    <property type="project" value="UniProtKB-KW"/>
</dbReference>
<dbReference type="InterPro" id="IPR013083">
    <property type="entry name" value="Znf_RING/FYVE/PHD"/>
</dbReference>
<comment type="subcellular location">
    <subcellularLocation>
        <location evidence="1">Membrane</location>
        <topology evidence="1">Multi-pass membrane protein</topology>
    </subcellularLocation>
</comment>
<dbReference type="PANTHER" id="PTHR46065:SF3">
    <property type="entry name" value="FI20425P1"/>
    <property type="match status" value="1"/>
</dbReference>
<dbReference type="SUPFAM" id="SSF57850">
    <property type="entry name" value="RING/U-box"/>
    <property type="match status" value="1"/>
</dbReference>
<evidence type="ECO:0000256" key="7">
    <source>
        <dbReference type="ARBA" id="ARBA00022833"/>
    </source>
</evidence>
<evidence type="ECO:0000259" key="11">
    <source>
        <dbReference type="PROSITE" id="PS51292"/>
    </source>
</evidence>
<evidence type="ECO:0000256" key="6">
    <source>
        <dbReference type="ARBA" id="ARBA00022786"/>
    </source>
</evidence>
<keyword evidence="5" id="KW-0863">Zinc-finger</keyword>
<evidence type="ECO:0000256" key="2">
    <source>
        <dbReference type="ARBA" id="ARBA00022679"/>
    </source>
</evidence>
<accession>A0A7R9E9R8</accession>
<evidence type="ECO:0000256" key="5">
    <source>
        <dbReference type="ARBA" id="ARBA00022771"/>
    </source>
</evidence>
<dbReference type="Gene3D" id="3.30.40.10">
    <property type="entry name" value="Zinc/RING finger domain, C3HC4 (zinc finger)"/>
    <property type="match status" value="1"/>
</dbReference>
<feature type="transmembrane region" description="Helical" evidence="10">
    <location>
        <begin position="197"/>
        <end position="218"/>
    </location>
</feature>
<dbReference type="GO" id="GO:0016567">
    <property type="term" value="P:protein ubiquitination"/>
    <property type="evidence" value="ECO:0007669"/>
    <property type="project" value="TreeGrafter"/>
</dbReference>
<sequence length="364" mass="41354">MIRGANNKSPLDCYINGVSPYVVCSSPTTRCSTDVLYILNYEFEIKISFTSYNLQLPAWVISRLRSSHEFELAGGSLRDHNIIRGNIFRSRDPEGYAKSLSTVAIPPLPSVGSNYCRYCQTTDDNSEKLIMPCRCQGTMAFVHLSCLTRWLNSVGRTYCELCLTRFKTETKRRFKLFESLVIWAQHPVNRIRVRTNLAIISLLAVFTGAMLTLGLMGIKHFINKDSPLSQTQVRLDPNKSEEFLGRPKSLTISFNSLKALIKFLRFSYQSHLASPRFYWEGLVQVFMGHEVRATGQYPSASNVRVSRDVRLAAISPSTRDSMDRCQQGANENTICEGHYTKLAVFRTLRNQKSNTEKGVQTRML</sequence>
<keyword evidence="4" id="KW-0479">Metal-binding</keyword>
<evidence type="ECO:0000313" key="12">
    <source>
        <dbReference type="EMBL" id="CAD7430075.1"/>
    </source>
</evidence>
<dbReference type="PANTHER" id="PTHR46065">
    <property type="entry name" value="E3 UBIQUITIN-PROTEIN LIGASE MARCH 2/3 FAMILY MEMBER"/>
    <property type="match status" value="1"/>
</dbReference>
<dbReference type="EMBL" id="OB794328">
    <property type="protein sequence ID" value="CAD7430075.1"/>
    <property type="molecule type" value="Genomic_DNA"/>
</dbReference>
<keyword evidence="3 10" id="KW-0812">Transmembrane</keyword>
<dbReference type="GO" id="GO:0004842">
    <property type="term" value="F:ubiquitin-protein transferase activity"/>
    <property type="evidence" value="ECO:0007669"/>
    <property type="project" value="TreeGrafter"/>
</dbReference>
<proteinExistence type="predicted"/>